<evidence type="ECO:0000256" key="5">
    <source>
        <dbReference type="ARBA" id="ARBA00023136"/>
    </source>
</evidence>
<dbReference type="InterPro" id="IPR035681">
    <property type="entry name" value="ComA-like_MBL"/>
</dbReference>
<dbReference type="SMART" id="SM00849">
    <property type="entry name" value="Lactamase_B"/>
    <property type="match status" value="1"/>
</dbReference>
<dbReference type="GO" id="GO:0030420">
    <property type="term" value="P:establishment of competence for transformation"/>
    <property type="evidence" value="ECO:0007669"/>
    <property type="project" value="InterPro"/>
</dbReference>
<dbReference type="InterPro" id="IPR052159">
    <property type="entry name" value="Competence_DNA_uptake"/>
</dbReference>
<feature type="transmembrane region" description="Helical" evidence="6">
    <location>
        <begin position="53"/>
        <end position="70"/>
    </location>
</feature>
<feature type="transmembrane region" description="Helical" evidence="6">
    <location>
        <begin position="26"/>
        <end position="47"/>
    </location>
</feature>
<dbReference type="NCBIfam" id="NF008580">
    <property type="entry name" value="PRK11539.1"/>
    <property type="match status" value="1"/>
</dbReference>
<feature type="transmembrane region" description="Helical" evidence="6">
    <location>
        <begin position="346"/>
        <end position="362"/>
    </location>
</feature>
<dbReference type="InterPro" id="IPR036866">
    <property type="entry name" value="RibonucZ/Hydroxyglut_hydro"/>
</dbReference>
<keyword evidence="3 6" id="KW-0812">Transmembrane</keyword>
<dbReference type="InterPro" id="IPR004477">
    <property type="entry name" value="ComEC_N"/>
</dbReference>
<dbReference type="PANTHER" id="PTHR30619:SF1">
    <property type="entry name" value="RECOMBINATION PROTEIN 2"/>
    <property type="match status" value="1"/>
</dbReference>
<keyword evidence="2" id="KW-1003">Cell membrane</keyword>
<feature type="domain" description="Metallo-beta-lactamase" evidence="7">
    <location>
        <begin position="548"/>
        <end position="729"/>
    </location>
</feature>
<dbReference type="GO" id="GO:0005886">
    <property type="term" value="C:plasma membrane"/>
    <property type="evidence" value="ECO:0007669"/>
    <property type="project" value="UniProtKB-SubCell"/>
</dbReference>
<protein>
    <submittedName>
        <fullName evidence="8">Putative recombination protein with metallo-hydrolase domain</fullName>
    </submittedName>
</protein>
<gene>
    <name evidence="8" type="primary">ycaI</name>
    <name evidence="8" type="ORF">XIS1_600030</name>
</gene>
<organism evidence="8 9">
    <name type="scientific">Xenorhabdus innexi</name>
    <dbReference type="NCBI Taxonomy" id="290109"/>
    <lineage>
        <taxon>Bacteria</taxon>
        <taxon>Pseudomonadati</taxon>
        <taxon>Pseudomonadota</taxon>
        <taxon>Gammaproteobacteria</taxon>
        <taxon>Enterobacterales</taxon>
        <taxon>Morganellaceae</taxon>
        <taxon>Xenorhabdus</taxon>
    </lineage>
</organism>
<dbReference type="AlphaFoldDB" id="A0A1N6MZQ6"/>
<dbReference type="GO" id="GO:0016787">
    <property type="term" value="F:hydrolase activity"/>
    <property type="evidence" value="ECO:0007669"/>
    <property type="project" value="UniProtKB-KW"/>
</dbReference>
<feature type="transmembrane region" description="Helical" evidence="6">
    <location>
        <begin position="368"/>
        <end position="386"/>
    </location>
</feature>
<dbReference type="NCBIfam" id="TIGR00361">
    <property type="entry name" value="ComEC_Rec2"/>
    <property type="match status" value="1"/>
</dbReference>
<comment type="subcellular location">
    <subcellularLocation>
        <location evidence="1">Cell membrane</location>
        <topology evidence="1">Multi-pass membrane protein</topology>
    </subcellularLocation>
</comment>
<keyword evidence="8" id="KW-0378">Hydrolase</keyword>
<evidence type="ECO:0000313" key="8">
    <source>
        <dbReference type="EMBL" id="SIP74264.1"/>
    </source>
</evidence>
<evidence type="ECO:0000259" key="7">
    <source>
        <dbReference type="SMART" id="SM00849"/>
    </source>
</evidence>
<feature type="transmembrane region" description="Helical" evidence="6">
    <location>
        <begin position="407"/>
        <end position="429"/>
    </location>
</feature>
<sequence>MQGAMRMPQTIQFLFSPFFSVRRKPLPIISLNQAAIAIVLGMFPLLLLEELPQSREILFLFVAAIVLWFISYKSSRIISLILWGLLWGCWNGHQILEQITYFSDTTRSATIMIDSVSLNETDISEKKRYRIRLIESDGKYIFPALYASVLWSPSTSLNSPTPLCAGQKWQVTMKLRAVHAQLNQGSYDSQRYALSIRQPLNGKIIKANLLDDTCNLRQKLIDKLTPEIQLLKHSGIALALTFGERAWLEKQTRLLLQQTGIAHLMAISGLHIAIASLFGWFFARGIQFLLPATWVGFRFPLFVGWLTAMLYGWLSGWGLPAIRAMLGLTVWIYLRCRNHFCFSWQWVLWSAALILLFDPLAILSDSFWLSFFAVMALLFWFHWMPLSERFRYGWRWIWLRGLHMQSGIMLMLLPLQLLLFQGINVASLIANLWSVPIISFLTVPLVMLVLLSVLLPLDQFIQPFLWQLVDYTISFALMPLPAFVHSWTETGHIPFFITFAGWMSVVIWRFGWWKSYVGLLCIFTGITFCYLKRDDEFRWRFSMLDVGHGLAIVIDKGGKAILFDTGNRWETGSMAEKVIQPYLRWHQLIPEQIILSHDHLDHTGGLEYLHEKYPEINIRSPSSKSAHLPCIRGEQWLWQGLTFRVIWPPEKAESVTNNQSCVIRIDDGRYSLLLTGDLEKQAEYRLLGLEKENLNATILQVPHHGSNTSSTAAFIDRVRPEYALTSVARYSPWKLPSMKVRQRYKNAEIQWNSTSVSGQITGYIYRDHIKLERYRQQLMSRWYHQWFGIRGDHE</sequence>
<dbReference type="SUPFAM" id="SSF56281">
    <property type="entry name" value="Metallo-hydrolase/oxidoreductase"/>
    <property type="match status" value="1"/>
</dbReference>
<feature type="transmembrane region" description="Helical" evidence="6">
    <location>
        <begin position="435"/>
        <end position="457"/>
    </location>
</feature>
<dbReference type="CDD" id="cd07731">
    <property type="entry name" value="ComA-like_MBL-fold"/>
    <property type="match status" value="1"/>
</dbReference>
<reference evidence="9" key="1">
    <citation type="submission" date="2016-12" db="EMBL/GenBank/DDBJ databases">
        <authorList>
            <person name="Gaudriault S."/>
        </authorList>
    </citation>
    <scope>NUCLEOTIDE SEQUENCE [LARGE SCALE GENOMIC DNA]</scope>
    <source>
        <strain evidence="9">HGB1681 (deposited as PTA-6826 in the American Type Culture Collection)</strain>
    </source>
</reference>
<dbReference type="PANTHER" id="PTHR30619">
    <property type="entry name" value="DNA INTERNALIZATION/COMPETENCE PROTEIN COMEC/REC2"/>
    <property type="match status" value="1"/>
</dbReference>
<dbReference type="Pfam" id="PF03772">
    <property type="entry name" value="Competence"/>
    <property type="match status" value="1"/>
</dbReference>
<dbReference type="EMBL" id="FTLG01000204">
    <property type="protein sequence ID" value="SIP74264.1"/>
    <property type="molecule type" value="Genomic_DNA"/>
</dbReference>
<accession>A0A1N6MZQ6</accession>
<feature type="transmembrane region" description="Helical" evidence="6">
    <location>
        <begin position="464"/>
        <end position="484"/>
    </location>
</feature>
<dbReference type="Gene3D" id="3.60.15.10">
    <property type="entry name" value="Ribonuclease Z/Hydroxyacylglutathione hydrolase-like"/>
    <property type="match status" value="1"/>
</dbReference>
<evidence type="ECO:0000256" key="4">
    <source>
        <dbReference type="ARBA" id="ARBA00022989"/>
    </source>
</evidence>
<feature type="transmembrane region" description="Helical" evidence="6">
    <location>
        <begin position="512"/>
        <end position="531"/>
    </location>
</feature>
<evidence type="ECO:0000256" key="2">
    <source>
        <dbReference type="ARBA" id="ARBA00022475"/>
    </source>
</evidence>
<keyword evidence="4 6" id="KW-1133">Transmembrane helix</keyword>
<dbReference type="Proteomes" id="UP000196435">
    <property type="component" value="Unassembled WGS sequence"/>
</dbReference>
<evidence type="ECO:0000256" key="1">
    <source>
        <dbReference type="ARBA" id="ARBA00004651"/>
    </source>
</evidence>
<proteinExistence type="predicted"/>
<feature type="transmembrane region" description="Helical" evidence="6">
    <location>
        <begin position="288"/>
        <end position="311"/>
    </location>
</feature>
<feature type="transmembrane region" description="Helical" evidence="6">
    <location>
        <begin position="260"/>
        <end position="281"/>
    </location>
</feature>
<dbReference type="InterPro" id="IPR001279">
    <property type="entry name" value="Metallo-B-lactamas"/>
</dbReference>
<dbReference type="NCBIfam" id="TIGR00360">
    <property type="entry name" value="ComEC_N-term"/>
    <property type="match status" value="1"/>
</dbReference>
<keyword evidence="5 6" id="KW-0472">Membrane</keyword>
<name>A0A1N6MZQ6_9GAMM</name>
<dbReference type="Pfam" id="PF00753">
    <property type="entry name" value="Lactamase_B"/>
    <property type="match status" value="1"/>
</dbReference>
<evidence type="ECO:0000313" key="9">
    <source>
        <dbReference type="Proteomes" id="UP000196435"/>
    </source>
</evidence>
<dbReference type="InterPro" id="IPR004797">
    <property type="entry name" value="Competence_ComEC/Rec2"/>
</dbReference>
<evidence type="ECO:0000256" key="6">
    <source>
        <dbReference type="SAM" id="Phobius"/>
    </source>
</evidence>
<evidence type="ECO:0000256" key="3">
    <source>
        <dbReference type="ARBA" id="ARBA00022692"/>
    </source>
</evidence>